<feature type="transmembrane region" description="Helical" evidence="8">
    <location>
        <begin position="310"/>
        <end position="330"/>
    </location>
</feature>
<feature type="transmembrane region" description="Helical" evidence="8">
    <location>
        <begin position="419"/>
        <end position="437"/>
    </location>
</feature>
<dbReference type="PANTHER" id="PTHR48021">
    <property type="match status" value="1"/>
</dbReference>
<feature type="transmembrane region" description="Helical" evidence="8">
    <location>
        <begin position="108"/>
        <end position="125"/>
    </location>
</feature>
<comment type="similarity">
    <text evidence="2 7">Belongs to the major facilitator superfamily. Sugar transporter (TC 2.A.1.1) family.</text>
</comment>
<feature type="transmembrane region" description="Helical" evidence="8">
    <location>
        <begin position="38"/>
        <end position="59"/>
    </location>
</feature>
<dbReference type="InterPro" id="IPR005828">
    <property type="entry name" value="MFS_sugar_transport-like"/>
</dbReference>
<reference evidence="10" key="1">
    <citation type="journal article" date="2017" name="Nature">
        <title>The genome of Chenopodium quinoa.</title>
        <authorList>
            <person name="Jarvis D.E."/>
            <person name="Ho Y.S."/>
            <person name="Lightfoot D.J."/>
            <person name="Schmoeckel S.M."/>
            <person name="Li B."/>
            <person name="Borm T.J.A."/>
            <person name="Ohyanagi H."/>
            <person name="Mineta K."/>
            <person name="Michell C.T."/>
            <person name="Saber N."/>
            <person name="Kharbatia N.M."/>
            <person name="Rupper R.R."/>
            <person name="Sharp A.R."/>
            <person name="Dally N."/>
            <person name="Boughton B.A."/>
            <person name="Woo Y.H."/>
            <person name="Gao G."/>
            <person name="Schijlen E.G.W.M."/>
            <person name="Guo X."/>
            <person name="Momin A.A."/>
            <person name="Negrao S."/>
            <person name="Al-Babili S."/>
            <person name="Gehring C."/>
            <person name="Roessner U."/>
            <person name="Jung C."/>
            <person name="Murphy K."/>
            <person name="Arold S.T."/>
            <person name="Gojobori T."/>
            <person name="van der Linden C.G."/>
            <person name="van Loo E.N."/>
            <person name="Jellen E.N."/>
            <person name="Maughan P.J."/>
            <person name="Tester M."/>
        </authorList>
    </citation>
    <scope>NUCLEOTIDE SEQUENCE [LARGE SCALE GENOMIC DNA]</scope>
    <source>
        <strain evidence="10">cv. PI 614886</strain>
    </source>
</reference>
<dbReference type="SUPFAM" id="SSF103473">
    <property type="entry name" value="MFS general substrate transporter"/>
    <property type="match status" value="1"/>
</dbReference>
<dbReference type="GO" id="GO:0016020">
    <property type="term" value="C:membrane"/>
    <property type="evidence" value="ECO:0007669"/>
    <property type="project" value="UniProtKB-SubCell"/>
</dbReference>
<feature type="transmembrane region" description="Helical" evidence="8">
    <location>
        <begin position="137"/>
        <end position="155"/>
    </location>
</feature>
<dbReference type="InterPro" id="IPR050549">
    <property type="entry name" value="MFS_Trehalose_Transporter"/>
</dbReference>
<keyword evidence="6 8" id="KW-0472">Membrane</keyword>
<organism evidence="10 11">
    <name type="scientific">Chenopodium quinoa</name>
    <name type="common">Quinoa</name>
    <dbReference type="NCBI Taxonomy" id="63459"/>
    <lineage>
        <taxon>Eukaryota</taxon>
        <taxon>Viridiplantae</taxon>
        <taxon>Streptophyta</taxon>
        <taxon>Embryophyta</taxon>
        <taxon>Tracheophyta</taxon>
        <taxon>Spermatophyta</taxon>
        <taxon>Magnoliopsida</taxon>
        <taxon>eudicotyledons</taxon>
        <taxon>Gunneridae</taxon>
        <taxon>Pentapetalae</taxon>
        <taxon>Caryophyllales</taxon>
        <taxon>Chenopodiaceae</taxon>
        <taxon>Chenopodioideae</taxon>
        <taxon>Atripliceae</taxon>
        <taxon>Chenopodium</taxon>
    </lineage>
</organism>
<feature type="transmembrane region" description="Helical" evidence="8">
    <location>
        <begin position="192"/>
        <end position="211"/>
    </location>
</feature>
<evidence type="ECO:0000256" key="5">
    <source>
        <dbReference type="ARBA" id="ARBA00022989"/>
    </source>
</evidence>
<keyword evidence="11" id="KW-1185">Reference proteome</keyword>
<dbReference type="EnsemblPlants" id="AUR62000852-RA">
    <property type="protein sequence ID" value="AUR62000852-RA:cds"/>
    <property type="gene ID" value="AUR62000852"/>
</dbReference>
<dbReference type="Pfam" id="PF00083">
    <property type="entry name" value="Sugar_tr"/>
    <property type="match status" value="2"/>
</dbReference>
<keyword evidence="7" id="KW-0813">Transport</keyword>
<dbReference type="InterPro" id="IPR036259">
    <property type="entry name" value="MFS_trans_sf"/>
</dbReference>
<dbReference type="CDD" id="cd17358">
    <property type="entry name" value="MFS_GLUT6_8_Class3_like"/>
    <property type="match status" value="1"/>
</dbReference>
<evidence type="ECO:0000259" key="9">
    <source>
        <dbReference type="PROSITE" id="PS50850"/>
    </source>
</evidence>
<name>A0A803KP96_CHEQI</name>
<dbReference type="GO" id="GO:0051119">
    <property type="term" value="F:sugar transmembrane transporter activity"/>
    <property type="evidence" value="ECO:0007669"/>
    <property type="project" value="InterPro"/>
</dbReference>
<dbReference type="NCBIfam" id="TIGR00879">
    <property type="entry name" value="SP"/>
    <property type="match status" value="1"/>
</dbReference>
<evidence type="ECO:0000256" key="1">
    <source>
        <dbReference type="ARBA" id="ARBA00004141"/>
    </source>
</evidence>
<dbReference type="InterPro" id="IPR003663">
    <property type="entry name" value="Sugar/inositol_transpt"/>
</dbReference>
<dbReference type="InterPro" id="IPR020846">
    <property type="entry name" value="MFS_dom"/>
</dbReference>
<feature type="transmembrane region" description="Helical" evidence="8">
    <location>
        <begin position="167"/>
        <end position="186"/>
    </location>
</feature>
<keyword evidence="5 8" id="KW-1133">Transmembrane helix</keyword>
<evidence type="ECO:0000256" key="7">
    <source>
        <dbReference type="RuleBase" id="RU003346"/>
    </source>
</evidence>
<evidence type="ECO:0000313" key="10">
    <source>
        <dbReference type="EnsemblPlants" id="AUR62000852-RA:cds"/>
    </source>
</evidence>
<accession>A0A803KP96</accession>
<evidence type="ECO:0000313" key="11">
    <source>
        <dbReference type="Proteomes" id="UP000596660"/>
    </source>
</evidence>
<dbReference type="Gene3D" id="1.20.1250.20">
    <property type="entry name" value="MFS general substrate transporter like domains"/>
    <property type="match status" value="1"/>
</dbReference>
<evidence type="ECO:0000256" key="3">
    <source>
        <dbReference type="ARBA" id="ARBA00022597"/>
    </source>
</evidence>
<protein>
    <recommendedName>
        <fullName evidence="9">Major facilitator superfamily (MFS) profile domain-containing protein</fullName>
    </recommendedName>
</protein>
<evidence type="ECO:0000256" key="4">
    <source>
        <dbReference type="ARBA" id="ARBA00022692"/>
    </source>
</evidence>
<proteinExistence type="inferred from homology"/>
<keyword evidence="4 8" id="KW-0812">Transmembrane</keyword>
<feature type="domain" description="Major facilitator superfamily (MFS) profile" evidence="9">
    <location>
        <begin position="42"/>
        <end position="441"/>
    </location>
</feature>
<feature type="transmembrane region" description="Helical" evidence="8">
    <location>
        <begin position="79"/>
        <end position="96"/>
    </location>
</feature>
<keyword evidence="3" id="KW-0762">Sugar transport</keyword>
<dbReference type="PRINTS" id="PR00171">
    <property type="entry name" value="SUGRTRNSPORT"/>
</dbReference>
<evidence type="ECO:0000256" key="2">
    <source>
        <dbReference type="ARBA" id="ARBA00010992"/>
    </source>
</evidence>
<dbReference type="AlphaFoldDB" id="A0A803KP96"/>
<evidence type="ECO:0000256" key="6">
    <source>
        <dbReference type="ARBA" id="ARBA00023136"/>
    </source>
</evidence>
<feature type="transmembrane region" description="Helical" evidence="8">
    <location>
        <begin position="351"/>
        <end position="375"/>
    </location>
</feature>
<sequence length="457" mass="49513">MVMEKSHSRKNQHREKLLLKLEDGATNDVYNDGGATPVLLLSVFIAVCGSLVCGCALGYSSPVQSGIIADLKLSTADYSLFGSMLTVGGLLGSLVCGKLTDYFGRRGTMGLSDILFLTGWVAIAFSKDAWSLDVGRLSVGCAMGLTVYVVPVYIAEITPRNLRGGSVLLHQLMLCCGIALAYILGLLANWRVLSLIGAVPCIIQFLGLFFIPESPRWLVKVGHEKGCESTLRRLRGKNFDIAHEAAQIKDCAETIDQVSQDSFFDVFQMKYAFALTISLGLMALASFGGTNGILFYATTTFESAGVSGKLGTIAMALIQLPPTFLGVFLMDKSGRRPLLLDYGWMPHFSPYLALFGILIFSATFPVGMGGIPFIIMSEIFPINVKGAAGSLATIVSWSSAWVVSYSFNFMMDWSSSGTFFIFTSINVLALVFVAKLVPETKGRTLEEIQESLTHTLY</sequence>
<comment type="subcellular location">
    <subcellularLocation>
        <location evidence="1">Membrane</location>
        <topology evidence="1">Multi-pass membrane protein</topology>
    </subcellularLocation>
</comment>
<dbReference type="InterPro" id="IPR044775">
    <property type="entry name" value="MFS_ERD6/Tret1-like"/>
</dbReference>
<reference evidence="10" key="2">
    <citation type="submission" date="2021-03" db="UniProtKB">
        <authorList>
            <consortium name="EnsemblPlants"/>
        </authorList>
    </citation>
    <scope>IDENTIFICATION</scope>
</reference>
<dbReference type="PANTHER" id="PTHR48021:SF25">
    <property type="entry name" value="SUGAR TRANSPORTER ERD6-LIKE 5"/>
    <property type="match status" value="1"/>
</dbReference>
<feature type="transmembrane region" description="Helical" evidence="8">
    <location>
        <begin position="387"/>
        <end position="407"/>
    </location>
</feature>
<dbReference type="Gramene" id="AUR62000852-RA">
    <property type="protein sequence ID" value="AUR62000852-RA:cds"/>
    <property type="gene ID" value="AUR62000852"/>
</dbReference>
<dbReference type="Proteomes" id="UP000596660">
    <property type="component" value="Unplaced"/>
</dbReference>
<feature type="transmembrane region" description="Helical" evidence="8">
    <location>
        <begin position="271"/>
        <end position="298"/>
    </location>
</feature>
<dbReference type="OMA" id="YMSLITD"/>
<evidence type="ECO:0000256" key="8">
    <source>
        <dbReference type="SAM" id="Phobius"/>
    </source>
</evidence>
<dbReference type="PROSITE" id="PS50850">
    <property type="entry name" value="MFS"/>
    <property type="match status" value="1"/>
</dbReference>